<protein>
    <submittedName>
        <fullName evidence="2">PHP domain-containing protein</fullName>
    </submittedName>
</protein>
<name>A0A936TFX2_9ACTN</name>
<reference evidence="2 3" key="1">
    <citation type="submission" date="2020-10" db="EMBL/GenBank/DDBJ databases">
        <title>Connecting structure to function with the recovery of over 1000 high-quality activated sludge metagenome-assembled genomes encoding full-length rRNA genes using long-read sequencing.</title>
        <authorList>
            <person name="Singleton C.M."/>
            <person name="Petriglieri F."/>
            <person name="Kristensen J.M."/>
            <person name="Kirkegaard R.H."/>
            <person name="Michaelsen T.Y."/>
            <person name="Andersen M.H."/>
            <person name="Karst S.M."/>
            <person name="Dueholm M.S."/>
            <person name="Nielsen P.H."/>
            <person name="Albertsen M."/>
        </authorList>
    </citation>
    <scope>NUCLEOTIDE SEQUENCE [LARGE SCALE GENOMIC DNA]</scope>
    <source>
        <strain evidence="2">Lyne_18-Q3-R50-59_MAXAC.006</strain>
    </source>
</reference>
<dbReference type="PANTHER" id="PTHR36928">
    <property type="entry name" value="PHOSPHATASE YCDX-RELATED"/>
    <property type="match status" value="1"/>
</dbReference>
<sequence>MSTTTTAIAALNRAVYYLDRGFEPAAKAKAFTRAAEVAAGMDDDDLERRAEAGTLTDLDGIGPSTASVIADAVLDRPPAYLTKLEQRTRLRVSAGATVFEACRSDLHSHSTWSDGGAPIRTMAMTARALGRTHLALTDHSPRLTIAHGLTPERLAEQLIEVAALNEELAPFRILTGCEVDILADGTLDLPDDVLAGLDLVVASAHSKLSMPERPMTERLVRAVANPHVDVLGHCTGRKLVGRGRPPSTFDAELVFAACAQFGTAVEVNCRPERQDPPDELLDLALEWGCFVSVDSDAHAPGQLEWVAHGYERLGERGVDPDRILTTWDLDTLLDWCAATG</sequence>
<dbReference type="PANTHER" id="PTHR36928:SF1">
    <property type="entry name" value="PHOSPHATASE YCDX-RELATED"/>
    <property type="match status" value="1"/>
</dbReference>
<dbReference type="SUPFAM" id="SSF89550">
    <property type="entry name" value="PHP domain-like"/>
    <property type="match status" value="1"/>
</dbReference>
<dbReference type="InterPro" id="IPR027421">
    <property type="entry name" value="DNA_pol_lamdba_lyase_dom_sf"/>
</dbReference>
<dbReference type="Gene3D" id="1.10.150.110">
    <property type="entry name" value="DNA polymerase beta, N-terminal domain-like"/>
    <property type="match status" value="1"/>
</dbReference>
<dbReference type="InterPro" id="IPR004013">
    <property type="entry name" value="PHP_dom"/>
</dbReference>
<dbReference type="Proteomes" id="UP000727993">
    <property type="component" value="Unassembled WGS sequence"/>
</dbReference>
<evidence type="ECO:0000259" key="1">
    <source>
        <dbReference type="SMART" id="SM00481"/>
    </source>
</evidence>
<dbReference type="AlphaFoldDB" id="A0A936TFX2"/>
<dbReference type="InterPro" id="IPR047967">
    <property type="entry name" value="PolX_PHP"/>
</dbReference>
<dbReference type="InterPro" id="IPR016195">
    <property type="entry name" value="Pol/histidinol_Pase-like"/>
</dbReference>
<evidence type="ECO:0000313" key="2">
    <source>
        <dbReference type="EMBL" id="MBK9297075.1"/>
    </source>
</evidence>
<dbReference type="InterPro" id="IPR050243">
    <property type="entry name" value="PHP_phosphatase"/>
</dbReference>
<accession>A0A936TFX2</accession>
<dbReference type="Pfam" id="PF02811">
    <property type="entry name" value="PHP"/>
    <property type="match status" value="1"/>
</dbReference>
<dbReference type="GO" id="GO:0005829">
    <property type="term" value="C:cytosol"/>
    <property type="evidence" value="ECO:0007669"/>
    <property type="project" value="TreeGrafter"/>
</dbReference>
<feature type="domain" description="Polymerase/histidinol phosphatase N-terminal" evidence="1">
    <location>
        <begin position="104"/>
        <end position="183"/>
    </location>
</feature>
<dbReference type="SMART" id="SM00481">
    <property type="entry name" value="POLIIIAc"/>
    <property type="match status" value="1"/>
</dbReference>
<proteinExistence type="predicted"/>
<dbReference type="NCBIfam" id="NF005928">
    <property type="entry name" value="PRK07945.1"/>
    <property type="match status" value="1"/>
</dbReference>
<evidence type="ECO:0000313" key="3">
    <source>
        <dbReference type="Proteomes" id="UP000727993"/>
    </source>
</evidence>
<dbReference type="EMBL" id="JADJZA010000006">
    <property type="protein sequence ID" value="MBK9297075.1"/>
    <property type="molecule type" value="Genomic_DNA"/>
</dbReference>
<organism evidence="2 3">
    <name type="scientific">Candidatus Neomicrothrix subdominans</name>
    <dbReference type="NCBI Taxonomy" id="2954438"/>
    <lineage>
        <taxon>Bacteria</taxon>
        <taxon>Bacillati</taxon>
        <taxon>Actinomycetota</taxon>
        <taxon>Acidimicrobiia</taxon>
        <taxon>Acidimicrobiales</taxon>
        <taxon>Microthrixaceae</taxon>
        <taxon>Candidatus Neomicrothrix</taxon>
    </lineage>
</organism>
<dbReference type="InterPro" id="IPR003141">
    <property type="entry name" value="Pol/His_phosphatase_N"/>
</dbReference>
<comment type="caution">
    <text evidence="2">The sequence shown here is derived from an EMBL/GenBank/DDBJ whole genome shotgun (WGS) entry which is preliminary data.</text>
</comment>
<dbReference type="Gene3D" id="3.20.20.140">
    <property type="entry name" value="Metal-dependent hydrolases"/>
    <property type="match status" value="1"/>
</dbReference>
<dbReference type="CDD" id="cd07436">
    <property type="entry name" value="PHP_PolX"/>
    <property type="match status" value="1"/>
</dbReference>
<dbReference type="GO" id="GO:0008270">
    <property type="term" value="F:zinc ion binding"/>
    <property type="evidence" value="ECO:0007669"/>
    <property type="project" value="TreeGrafter"/>
</dbReference>
<gene>
    <name evidence="2" type="ORF">IPN02_09625</name>
</gene>
<dbReference type="GO" id="GO:0042578">
    <property type="term" value="F:phosphoric ester hydrolase activity"/>
    <property type="evidence" value="ECO:0007669"/>
    <property type="project" value="TreeGrafter"/>
</dbReference>
<dbReference type="FunFam" id="3.20.20.140:FF:000047">
    <property type="entry name" value="PHP domain-containing protein"/>
    <property type="match status" value="1"/>
</dbReference>